<accession>A0A0P7XP27</accession>
<dbReference type="EMBL" id="LJXT01000023">
    <property type="protein sequence ID" value="KPQ18645.1"/>
    <property type="molecule type" value="Genomic_DNA"/>
</dbReference>
<sequence length="174" mass="20050">MTTLKSQSNRVLELDIEKLKKSYRKQEVTSLILMLVALPIFGIVYLYYTSGNLDWDLPQIPDFFRGLMIGSGYGLLIGQFFIFRDELKKAKSENVFEGKVMQYLRASQKRVGFLFLISLISTVGLLFFQSAWFVIMFALALVFFSLAKVTPDRMKRLLKLSKEEGEIARLISRP</sequence>
<feature type="transmembrane region" description="Helical" evidence="1">
    <location>
        <begin position="63"/>
        <end position="83"/>
    </location>
</feature>
<evidence type="ECO:0000256" key="1">
    <source>
        <dbReference type="SAM" id="Phobius"/>
    </source>
</evidence>
<protein>
    <submittedName>
        <fullName evidence="2">Uncharacterized protein</fullName>
    </submittedName>
</protein>
<organism evidence="2 3">
    <name type="scientific">Algoriphagus marincola HL-49</name>
    <dbReference type="NCBI Taxonomy" id="1305737"/>
    <lineage>
        <taxon>Bacteria</taxon>
        <taxon>Pseudomonadati</taxon>
        <taxon>Bacteroidota</taxon>
        <taxon>Cytophagia</taxon>
        <taxon>Cytophagales</taxon>
        <taxon>Cyclobacteriaceae</taxon>
        <taxon>Algoriphagus</taxon>
    </lineage>
</organism>
<feature type="transmembrane region" description="Helical" evidence="1">
    <location>
        <begin position="134"/>
        <end position="151"/>
    </location>
</feature>
<dbReference type="Proteomes" id="UP000050421">
    <property type="component" value="Unassembled WGS sequence"/>
</dbReference>
<evidence type="ECO:0000313" key="2">
    <source>
        <dbReference type="EMBL" id="KPQ18645.1"/>
    </source>
</evidence>
<keyword evidence="1" id="KW-1133">Transmembrane helix</keyword>
<name>A0A0P7XP27_9BACT</name>
<proteinExistence type="predicted"/>
<keyword evidence="1" id="KW-0812">Transmembrane</keyword>
<keyword evidence="1" id="KW-0472">Membrane</keyword>
<gene>
    <name evidence="2" type="ORF">HLUCCX10_05255</name>
</gene>
<dbReference type="PATRIC" id="fig|1305737.6.peg.1707"/>
<comment type="caution">
    <text evidence="2">The sequence shown here is derived from an EMBL/GenBank/DDBJ whole genome shotgun (WGS) entry which is preliminary data.</text>
</comment>
<evidence type="ECO:0000313" key="3">
    <source>
        <dbReference type="Proteomes" id="UP000050421"/>
    </source>
</evidence>
<reference evidence="2 3" key="1">
    <citation type="submission" date="2015-09" db="EMBL/GenBank/DDBJ databases">
        <title>Identification and resolution of microdiversity through metagenomic sequencing of parallel consortia.</title>
        <authorList>
            <person name="Nelson W.C."/>
            <person name="Romine M.F."/>
            <person name="Lindemann S.R."/>
        </authorList>
    </citation>
    <scope>NUCLEOTIDE SEQUENCE [LARGE SCALE GENOMIC DNA]</scope>
    <source>
        <strain evidence="2">HL-49</strain>
    </source>
</reference>
<feature type="transmembrane region" description="Helical" evidence="1">
    <location>
        <begin position="28"/>
        <end position="48"/>
    </location>
</feature>
<dbReference type="AlphaFoldDB" id="A0A0P7XP27"/>
<feature type="transmembrane region" description="Helical" evidence="1">
    <location>
        <begin position="111"/>
        <end position="128"/>
    </location>
</feature>
<dbReference type="STRING" id="1305737.GCA_000526355_03653"/>